<evidence type="ECO:0000256" key="1">
    <source>
        <dbReference type="SAM" id="MobiDB-lite"/>
    </source>
</evidence>
<evidence type="ECO:0000313" key="2">
    <source>
        <dbReference type="EMBL" id="SDB46098.1"/>
    </source>
</evidence>
<dbReference type="AlphaFoldDB" id="A0A1G6DLS9"/>
<dbReference type="Proteomes" id="UP000199071">
    <property type="component" value="Unassembled WGS sequence"/>
</dbReference>
<organism evidence="2 3">
    <name type="scientific">Bauldia litoralis</name>
    <dbReference type="NCBI Taxonomy" id="665467"/>
    <lineage>
        <taxon>Bacteria</taxon>
        <taxon>Pseudomonadati</taxon>
        <taxon>Pseudomonadota</taxon>
        <taxon>Alphaproteobacteria</taxon>
        <taxon>Hyphomicrobiales</taxon>
        <taxon>Kaistiaceae</taxon>
        <taxon>Bauldia</taxon>
    </lineage>
</organism>
<protein>
    <submittedName>
        <fullName evidence="2">Uncharacterized protein</fullName>
    </submittedName>
</protein>
<dbReference type="EMBL" id="FMXQ01000007">
    <property type="protein sequence ID" value="SDB46098.1"/>
    <property type="molecule type" value="Genomic_DNA"/>
</dbReference>
<dbReference type="OrthoDB" id="7873635at2"/>
<evidence type="ECO:0000313" key="3">
    <source>
        <dbReference type="Proteomes" id="UP000199071"/>
    </source>
</evidence>
<keyword evidence="3" id="KW-1185">Reference proteome</keyword>
<accession>A0A1G6DLS9</accession>
<sequence length="65" mass="7297">MTTEDDGKPGNDDVRKDDHKEDDTPPTRPVRPAGPESMRDPPKNWDEVDEESDESFPASDPPANY</sequence>
<feature type="region of interest" description="Disordered" evidence="1">
    <location>
        <begin position="1"/>
        <end position="65"/>
    </location>
</feature>
<dbReference type="RefSeq" id="WP_139167881.1">
    <property type="nucleotide sequence ID" value="NZ_FMXQ01000007.1"/>
</dbReference>
<proteinExistence type="predicted"/>
<name>A0A1G6DLS9_9HYPH</name>
<gene>
    <name evidence="2" type="ORF">SAMN02982931_03583</name>
</gene>
<reference evidence="2 3" key="1">
    <citation type="submission" date="2016-10" db="EMBL/GenBank/DDBJ databases">
        <authorList>
            <person name="de Groot N.N."/>
        </authorList>
    </citation>
    <scope>NUCLEOTIDE SEQUENCE [LARGE SCALE GENOMIC DNA]</scope>
    <source>
        <strain evidence="2 3">ATCC 35022</strain>
    </source>
</reference>
<feature type="compositionally biased region" description="Basic and acidic residues" evidence="1">
    <location>
        <begin position="37"/>
        <end position="46"/>
    </location>
</feature>
<feature type="compositionally biased region" description="Basic and acidic residues" evidence="1">
    <location>
        <begin position="1"/>
        <end position="25"/>
    </location>
</feature>